<protein>
    <submittedName>
        <fullName evidence="1">Uncharacterized protein</fullName>
    </submittedName>
</protein>
<comment type="caution">
    <text evidence="1">The sequence shown here is derived from an EMBL/GenBank/DDBJ whole genome shotgun (WGS) entry which is preliminary data.</text>
</comment>
<gene>
    <name evidence="1" type="ORF">IPP15_06070</name>
</gene>
<evidence type="ECO:0000313" key="2">
    <source>
        <dbReference type="Proteomes" id="UP000808337"/>
    </source>
</evidence>
<reference evidence="1 2" key="1">
    <citation type="submission" date="2020-10" db="EMBL/GenBank/DDBJ databases">
        <title>Connecting structure to function with the recovery of over 1000 high-quality activated sludge metagenome-assembled genomes encoding full-length rRNA genes using long-read sequencing.</title>
        <authorList>
            <person name="Singleton C.M."/>
            <person name="Petriglieri F."/>
            <person name="Kristensen J.M."/>
            <person name="Kirkegaard R.H."/>
            <person name="Michaelsen T.Y."/>
            <person name="Andersen M.H."/>
            <person name="Karst S.M."/>
            <person name="Dueholm M.S."/>
            <person name="Nielsen P.H."/>
            <person name="Albertsen M."/>
        </authorList>
    </citation>
    <scope>NUCLEOTIDE SEQUENCE [LARGE SCALE GENOMIC DNA]</scope>
    <source>
        <strain evidence="1">Ribe_18-Q3-R11-54_MAXAC.273</strain>
    </source>
</reference>
<dbReference type="AlphaFoldDB" id="A0A9D7SU99"/>
<evidence type="ECO:0000313" key="1">
    <source>
        <dbReference type="EMBL" id="MBK9981982.1"/>
    </source>
</evidence>
<organism evidence="1 2">
    <name type="scientific">Candidatus Opimibacter skivensis</name>
    <dbReference type="NCBI Taxonomy" id="2982028"/>
    <lineage>
        <taxon>Bacteria</taxon>
        <taxon>Pseudomonadati</taxon>
        <taxon>Bacteroidota</taxon>
        <taxon>Saprospiria</taxon>
        <taxon>Saprospirales</taxon>
        <taxon>Saprospiraceae</taxon>
        <taxon>Candidatus Opimibacter</taxon>
    </lineage>
</organism>
<accession>A0A9D7SU99</accession>
<proteinExistence type="predicted"/>
<dbReference type="EMBL" id="JADKGY010000001">
    <property type="protein sequence ID" value="MBK9981982.1"/>
    <property type="molecule type" value="Genomic_DNA"/>
</dbReference>
<sequence length="684" mass="74897">MPKLNATQMKDLQSGSTVKARVDKMRAVQFQKEHIKQALDFSENTNATDLQLTSQAILLRSLTGDTNEAFELASWSLKAKPASRKIVVGNFIETKQSFSLINQIAKMKRADASLIMKDYFGKGGEMEDVAEWLSQAGHILKTGKVPGGTDGFFDDLVDFAGDVVDAVVGAITTVADAIAEAGRNLAEAVAAVVSWTQSKINDFVEALIRAGRTVGELLTEALKESVQAVTKFIQAVIEAGRAGVEVLNWAVSKAANVLQSALQKLEQLFGSFTTLLIEIGKMAAAHLAAVVRNLLALGKRVTDFIERLDRLVYAAAKRIVEEIKRAGKTVAEIMNAIVNRTRHIASIVMDALLSLGSTIRNLLNEVINRSAEVLSKILGALKDMGRSLSHILDAIATFATQAAKKLMQAVRTIWTVLKEVLEFIAEKTIHVVKTLLVALIGTGIYIKDLLSEIVVKVRAAFRQGLIKGLIEIGYSILVLMKEAVKISASAAAVLFAILLDILGKHRGLTPAERAEAMKVFGSSINLDMVRLTDASFAADFIMWLNKSRPFTTVYVINIPSGSALQMHDLIHELTHIWQAVHTGGVYMLEALHSQAFGAGYRLTDTDMTNANGDFDNLEREQQATLVEYFWQMEFNGETLPLSIDLMRPLAKQVYKTPTGVRRHFEFDVNLLGRRRVAPIASAII</sequence>
<name>A0A9D7SU99_9BACT</name>
<dbReference type="Proteomes" id="UP000808337">
    <property type="component" value="Unassembled WGS sequence"/>
</dbReference>